<dbReference type="GeneID" id="68354785"/>
<gene>
    <name evidence="1" type="ORF">HRG_05656</name>
</gene>
<protein>
    <submittedName>
        <fullName evidence="1">6-phosphogluconate dehydrogenase</fullName>
    </submittedName>
</protein>
<accession>A0A9P8MZK1</accession>
<organism evidence="1 2">
    <name type="scientific">Hirsutella rhossiliensis</name>
    <dbReference type="NCBI Taxonomy" id="111463"/>
    <lineage>
        <taxon>Eukaryota</taxon>
        <taxon>Fungi</taxon>
        <taxon>Dikarya</taxon>
        <taxon>Ascomycota</taxon>
        <taxon>Pezizomycotina</taxon>
        <taxon>Sordariomycetes</taxon>
        <taxon>Hypocreomycetidae</taxon>
        <taxon>Hypocreales</taxon>
        <taxon>Ophiocordycipitaceae</taxon>
        <taxon>Hirsutella</taxon>
    </lineage>
</organism>
<dbReference type="RefSeq" id="XP_044720659.1">
    <property type="nucleotide sequence ID" value="XM_044864127.1"/>
</dbReference>
<dbReference type="OrthoDB" id="1744869at2759"/>
<reference evidence="1" key="1">
    <citation type="submission" date="2021-09" db="EMBL/GenBank/DDBJ databases">
        <title>A high-quality genome of the endoparasitic fungus Hirsutella rhossiliensis with a comparison of Hirsutella genomes reveals transposable elements contributing to genome size variation.</title>
        <authorList>
            <person name="Lin R."/>
            <person name="Jiao Y."/>
            <person name="Sun X."/>
            <person name="Ling J."/>
            <person name="Xie B."/>
            <person name="Cheng X."/>
        </authorList>
    </citation>
    <scope>NUCLEOTIDE SEQUENCE</scope>
    <source>
        <strain evidence="1">HR02</strain>
    </source>
</reference>
<comment type="caution">
    <text evidence="1">The sequence shown here is derived from an EMBL/GenBank/DDBJ whole genome shotgun (WGS) entry which is preliminary data.</text>
</comment>
<keyword evidence="2" id="KW-1185">Reference proteome</keyword>
<dbReference type="EMBL" id="JAIZPD010000005">
    <property type="protein sequence ID" value="KAH0963146.1"/>
    <property type="molecule type" value="Genomic_DNA"/>
</dbReference>
<proteinExistence type="predicted"/>
<evidence type="ECO:0000313" key="2">
    <source>
        <dbReference type="Proteomes" id="UP000824596"/>
    </source>
</evidence>
<dbReference type="AlphaFoldDB" id="A0A9P8MZK1"/>
<evidence type="ECO:0000313" key="1">
    <source>
        <dbReference type="EMBL" id="KAH0963146.1"/>
    </source>
</evidence>
<dbReference type="Proteomes" id="UP000824596">
    <property type="component" value="Unassembled WGS sequence"/>
</dbReference>
<name>A0A9P8MZK1_9HYPO</name>
<sequence>MAWRPLGVLSLCRRPGPKPTPQSRWLSSSRDGSEQTRFSYFSPAQKQSDDAQLFAVLGDSDEVLANPLAHNAAVVLATPHYARQVGDSAFVGKIARLLAGDAHVGQFHVLCAVVDHLAPAFGGSETLQGISVLRGHLDDTLPELWLPQPPKSKEDSESVSSLTFDLGSPWITLPLARTTFQNGRPSTLITSRFDMTRTSPQLAQSLEKHFQRIRMSLETPAQSVADLGLWAPLSPVTRPRFVTESFGNIIRGVRLNGKSEPASTELEAAVETMFRHRPASGTPPGPVGVWAMVTPSGHEALEHAPDPTPILQGKPLTRDAIEETAECLEQLHQSGGRFYQILSGGGGWGSKKGLLSLDPERTHMVHSEEEAMARFVQTMEGSGFAAPGSQIQFFTTARASPRDTAFSLSGTMFGVPDGVDEVADMAEVSESGCLVKDHFGALSSKGVFVAGSADKGADAMDESKLSVPGSRIYVDTFDMKAGGLGALGAAALAEAVTAALIP</sequence>